<dbReference type="PANTHER" id="PTHR43390">
    <property type="entry name" value="SIGNAL PEPTIDASE I"/>
    <property type="match status" value="1"/>
</dbReference>
<comment type="subcellular location">
    <subcellularLocation>
        <location evidence="1">Cell membrane</location>
        <topology evidence="1">Single-pass type II membrane protein</topology>
    </subcellularLocation>
</comment>
<evidence type="ECO:0000256" key="5">
    <source>
        <dbReference type="SAM" id="MobiDB-lite"/>
    </source>
</evidence>
<protein>
    <recommendedName>
        <fullName evidence="6">Peptidase S26 domain-containing protein</fullName>
    </recommendedName>
</protein>
<evidence type="ECO:0000256" key="2">
    <source>
        <dbReference type="ARBA" id="ARBA00009370"/>
    </source>
</evidence>
<sequence>MTLAGIATITAIGAGSALLIALTTTALTMRRRYVVVTVAGLSMAPTFRPGDRLVVGRTAPGRIRAGDVVVLTPDPLSNPVPGRLWLVKRVAAAPGDPVPRTEVPALADAAELVVPQGKLVLLGDNTEHSSDSRQHGYFDARQLVGRVVRPVTETGRPRQAAQRHAGSLPASHGSEPE</sequence>
<keyword evidence="3" id="KW-0645">Protease</keyword>
<proteinExistence type="inferred from homology"/>
<gene>
    <name evidence="7" type="ORF">GCM10009839_50120</name>
</gene>
<dbReference type="PANTHER" id="PTHR43390:SF1">
    <property type="entry name" value="CHLOROPLAST PROCESSING PEPTIDASE"/>
    <property type="match status" value="1"/>
</dbReference>
<feature type="domain" description="Peptidase S26" evidence="6">
    <location>
        <begin position="112"/>
        <end position="149"/>
    </location>
</feature>
<comment type="similarity">
    <text evidence="2">Belongs to the peptidase S26 family.</text>
</comment>
<dbReference type="InterPro" id="IPR000223">
    <property type="entry name" value="Pept_S26A_signal_pept_1"/>
</dbReference>
<dbReference type="Pfam" id="PF10502">
    <property type="entry name" value="Peptidase_S26"/>
    <property type="match status" value="2"/>
</dbReference>
<accession>A0ABP5GA93</accession>
<dbReference type="Gene3D" id="2.10.109.10">
    <property type="entry name" value="Umud Fragment, subunit A"/>
    <property type="match status" value="1"/>
</dbReference>
<dbReference type="Proteomes" id="UP001500751">
    <property type="component" value="Unassembled WGS sequence"/>
</dbReference>
<evidence type="ECO:0000256" key="1">
    <source>
        <dbReference type="ARBA" id="ARBA00004401"/>
    </source>
</evidence>
<dbReference type="CDD" id="cd06530">
    <property type="entry name" value="S26_SPase_I"/>
    <property type="match status" value="1"/>
</dbReference>
<dbReference type="RefSeq" id="WP_344668095.1">
    <property type="nucleotide sequence ID" value="NZ_BAAAQN010000031.1"/>
</dbReference>
<dbReference type="InterPro" id="IPR036286">
    <property type="entry name" value="LexA/Signal_pep-like_sf"/>
</dbReference>
<dbReference type="SUPFAM" id="SSF51306">
    <property type="entry name" value="LexA/Signal peptidase"/>
    <property type="match status" value="1"/>
</dbReference>
<evidence type="ECO:0000313" key="7">
    <source>
        <dbReference type="EMBL" id="GAA2041606.1"/>
    </source>
</evidence>
<dbReference type="EMBL" id="BAAAQN010000031">
    <property type="protein sequence ID" value="GAA2041606.1"/>
    <property type="molecule type" value="Genomic_DNA"/>
</dbReference>
<evidence type="ECO:0000256" key="3">
    <source>
        <dbReference type="ARBA" id="ARBA00022670"/>
    </source>
</evidence>
<keyword evidence="4" id="KW-0378">Hydrolase</keyword>
<organism evidence="7 8">
    <name type="scientific">Catenulispora yoronensis</name>
    <dbReference type="NCBI Taxonomy" id="450799"/>
    <lineage>
        <taxon>Bacteria</taxon>
        <taxon>Bacillati</taxon>
        <taxon>Actinomycetota</taxon>
        <taxon>Actinomycetes</taxon>
        <taxon>Catenulisporales</taxon>
        <taxon>Catenulisporaceae</taxon>
        <taxon>Catenulispora</taxon>
    </lineage>
</organism>
<dbReference type="InterPro" id="IPR019756">
    <property type="entry name" value="Pept_S26A_signal_pept_1_Ser-AS"/>
</dbReference>
<name>A0ABP5GA93_9ACTN</name>
<comment type="caution">
    <text evidence="7">The sequence shown here is derived from an EMBL/GenBank/DDBJ whole genome shotgun (WGS) entry which is preliminary data.</text>
</comment>
<reference evidence="8" key="1">
    <citation type="journal article" date="2019" name="Int. J. Syst. Evol. Microbiol.">
        <title>The Global Catalogue of Microorganisms (GCM) 10K type strain sequencing project: providing services to taxonomists for standard genome sequencing and annotation.</title>
        <authorList>
            <consortium name="The Broad Institute Genomics Platform"/>
            <consortium name="The Broad Institute Genome Sequencing Center for Infectious Disease"/>
            <person name="Wu L."/>
            <person name="Ma J."/>
        </authorList>
    </citation>
    <scope>NUCLEOTIDE SEQUENCE [LARGE SCALE GENOMIC DNA]</scope>
    <source>
        <strain evidence="8">JCM 16014</strain>
    </source>
</reference>
<evidence type="ECO:0000259" key="6">
    <source>
        <dbReference type="Pfam" id="PF10502"/>
    </source>
</evidence>
<feature type="region of interest" description="Disordered" evidence="5">
    <location>
        <begin position="151"/>
        <end position="177"/>
    </location>
</feature>
<evidence type="ECO:0000256" key="4">
    <source>
        <dbReference type="ARBA" id="ARBA00022801"/>
    </source>
</evidence>
<feature type="domain" description="Peptidase S26" evidence="6">
    <location>
        <begin position="17"/>
        <end position="99"/>
    </location>
</feature>
<keyword evidence="8" id="KW-1185">Reference proteome</keyword>
<dbReference type="InterPro" id="IPR019533">
    <property type="entry name" value="Peptidase_S26"/>
</dbReference>
<evidence type="ECO:0000313" key="8">
    <source>
        <dbReference type="Proteomes" id="UP001500751"/>
    </source>
</evidence>
<dbReference type="PROSITE" id="PS00501">
    <property type="entry name" value="SPASE_I_1"/>
    <property type="match status" value="1"/>
</dbReference>
<dbReference type="PRINTS" id="PR00727">
    <property type="entry name" value="LEADERPTASE"/>
</dbReference>